<evidence type="ECO:0000313" key="4">
    <source>
        <dbReference type="EMBL" id="AVO33963.1"/>
    </source>
</evidence>
<feature type="compositionally biased region" description="Low complexity" evidence="1">
    <location>
        <begin position="243"/>
        <end position="255"/>
    </location>
</feature>
<evidence type="ECO:0000256" key="2">
    <source>
        <dbReference type="SAM" id="Phobius"/>
    </source>
</evidence>
<evidence type="ECO:0000256" key="1">
    <source>
        <dbReference type="SAM" id="MobiDB-lite"/>
    </source>
</evidence>
<feature type="domain" description="DUF2726" evidence="3">
    <location>
        <begin position="51"/>
        <end position="155"/>
    </location>
</feature>
<proteinExistence type="predicted"/>
<accession>A0A2S0ME09</accession>
<dbReference type="KEGG" id="otk:C6570_06630"/>
<keyword evidence="2" id="KW-1133">Transmembrane helix</keyword>
<evidence type="ECO:0000259" key="3">
    <source>
        <dbReference type="Pfam" id="PF10881"/>
    </source>
</evidence>
<feature type="region of interest" description="Disordered" evidence="1">
    <location>
        <begin position="168"/>
        <end position="255"/>
    </location>
</feature>
<reference evidence="4 5" key="1">
    <citation type="submission" date="2018-03" db="EMBL/GenBank/DDBJ databases">
        <title>Genome sequencing of Ottowia sp.</title>
        <authorList>
            <person name="Kim S.-J."/>
            <person name="Heo J."/>
            <person name="Kwon S.-W."/>
        </authorList>
    </citation>
    <scope>NUCLEOTIDE SEQUENCE [LARGE SCALE GENOMIC DNA]</scope>
    <source>
        <strain evidence="4 5">KADR8-3</strain>
    </source>
</reference>
<protein>
    <recommendedName>
        <fullName evidence="3">DUF2726 domain-containing protein</fullName>
    </recommendedName>
</protein>
<name>A0A2S0ME09_9BURK</name>
<sequence>MVMEGWGWIGLLLVIALIAGLGYMAWQRRNAGGAATGALGRKDKFAPAAALSPTEMELLNYLVRAFPGRAVLFRVALSHLVSVRRADNRVALQQRLGEHSVDYVVCDRDGRAVYAFELDALHDTPAEAEEDAREKHLVLKSAGIRLIRLNRSTRDMPDPQSFRSHLRTAELTPDGSPATVTAPGALTPIEEDRPAVRPPSRPKPPRLGDGPIPGHAGGFRDTQPMTMTGLMSLDPTTEEEAEAAAQAWGAARSAQ</sequence>
<keyword evidence="2" id="KW-0472">Membrane</keyword>
<evidence type="ECO:0000313" key="5">
    <source>
        <dbReference type="Proteomes" id="UP000239709"/>
    </source>
</evidence>
<feature type="transmembrane region" description="Helical" evidence="2">
    <location>
        <begin position="6"/>
        <end position="26"/>
    </location>
</feature>
<dbReference type="AlphaFoldDB" id="A0A2S0ME09"/>
<dbReference type="EMBL" id="CP027666">
    <property type="protein sequence ID" value="AVO33963.1"/>
    <property type="molecule type" value="Genomic_DNA"/>
</dbReference>
<dbReference type="InterPro" id="IPR024402">
    <property type="entry name" value="DUF2726"/>
</dbReference>
<gene>
    <name evidence="4" type="ORF">C6570_06630</name>
</gene>
<organism evidence="4 5">
    <name type="scientific">Ottowia oryzae</name>
    <dbReference type="NCBI Taxonomy" id="2109914"/>
    <lineage>
        <taxon>Bacteria</taxon>
        <taxon>Pseudomonadati</taxon>
        <taxon>Pseudomonadota</taxon>
        <taxon>Betaproteobacteria</taxon>
        <taxon>Burkholderiales</taxon>
        <taxon>Comamonadaceae</taxon>
        <taxon>Ottowia</taxon>
    </lineage>
</organism>
<dbReference type="Pfam" id="PF10881">
    <property type="entry name" value="DUF2726"/>
    <property type="match status" value="1"/>
</dbReference>
<keyword evidence="5" id="KW-1185">Reference proteome</keyword>
<dbReference type="Proteomes" id="UP000239709">
    <property type="component" value="Chromosome"/>
</dbReference>
<dbReference type="RefSeq" id="WP_106702519.1">
    <property type="nucleotide sequence ID" value="NZ_CP027666.1"/>
</dbReference>
<dbReference type="OrthoDB" id="8910992at2"/>
<keyword evidence="2" id="KW-0812">Transmembrane</keyword>